<name>A0A371G4U6_MUCPR</name>
<evidence type="ECO:0000313" key="1">
    <source>
        <dbReference type="EMBL" id="RDX85582.1"/>
    </source>
</evidence>
<accession>A0A371G4U6</accession>
<reference evidence="1" key="1">
    <citation type="submission" date="2018-05" db="EMBL/GenBank/DDBJ databases">
        <title>Draft genome of Mucuna pruriens seed.</title>
        <authorList>
            <person name="Nnadi N.E."/>
            <person name="Vos R."/>
            <person name="Hasami M.H."/>
            <person name="Devisetty U.K."/>
            <person name="Aguiy J.C."/>
        </authorList>
    </citation>
    <scope>NUCLEOTIDE SEQUENCE [LARGE SCALE GENOMIC DNA]</scope>
    <source>
        <strain evidence="1">JCA_2017</strain>
    </source>
</reference>
<dbReference type="AlphaFoldDB" id="A0A371G4U6"/>
<feature type="non-terminal residue" evidence="1">
    <location>
        <position position="1"/>
    </location>
</feature>
<organism evidence="1 2">
    <name type="scientific">Mucuna pruriens</name>
    <name type="common">Velvet bean</name>
    <name type="synonym">Dolichos pruriens</name>
    <dbReference type="NCBI Taxonomy" id="157652"/>
    <lineage>
        <taxon>Eukaryota</taxon>
        <taxon>Viridiplantae</taxon>
        <taxon>Streptophyta</taxon>
        <taxon>Embryophyta</taxon>
        <taxon>Tracheophyta</taxon>
        <taxon>Spermatophyta</taxon>
        <taxon>Magnoliopsida</taxon>
        <taxon>eudicotyledons</taxon>
        <taxon>Gunneridae</taxon>
        <taxon>Pentapetalae</taxon>
        <taxon>rosids</taxon>
        <taxon>fabids</taxon>
        <taxon>Fabales</taxon>
        <taxon>Fabaceae</taxon>
        <taxon>Papilionoideae</taxon>
        <taxon>50 kb inversion clade</taxon>
        <taxon>NPAAA clade</taxon>
        <taxon>indigoferoid/millettioid clade</taxon>
        <taxon>Phaseoleae</taxon>
        <taxon>Mucuna</taxon>
    </lineage>
</organism>
<keyword evidence="2" id="KW-1185">Reference proteome</keyword>
<dbReference type="Proteomes" id="UP000257109">
    <property type="component" value="Unassembled WGS sequence"/>
</dbReference>
<dbReference type="OrthoDB" id="1430228at2759"/>
<dbReference type="Gene3D" id="1.10.340.70">
    <property type="match status" value="1"/>
</dbReference>
<gene>
    <name evidence="1" type="ORF">CR513_33207</name>
</gene>
<evidence type="ECO:0000313" key="2">
    <source>
        <dbReference type="Proteomes" id="UP000257109"/>
    </source>
</evidence>
<dbReference type="EMBL" id="QJKJ01006754">
    <property type="protein sequence ID" value="RDX85582.1"/>
    <property type="molecule type" value="Genomic_DNA"/>
</dbReference>
<comment type="caution">
    <text evidence="1">The sequence shown here is derived from an EMBL/GenBank/DDBJ whole genome shotgun (WGS) entry which is preliminary data.</text>
</comment>
<sequence>MLKIESTKVRWPAKRSPLTTFGLPVLDLHLLDRERHLTEASCTTVLARMHWQLWLNLNLILLFSSESTAKRLGQEVAGLSGLASLGQGTLLDWGASAFGPKSGECRLSCGSTHMLEPDRRGRLVHEGLCGSHFGGWALVSKIARVGYYCPTLKGDCMDYMRRCDKYQRFVEVGNAPQSSCMPSLPCGRSTNEEWIS</sequence>
<proteinExistence type="predicted"/>
<protein>
    <submittedName>
        <fullName evidence="1">Uncharacterized protein</fullName>
    </submittedName>
</protein>